<dbReference type="GO" id="GO:0008124">
    <property type="term" value="F:4-alpha-hydroxytetrahydrobiopterin dehydratase activity"/>
    <property type="evidence" value="ECO:0007669"/>
    <property type="project" value="UniProtKB-EC"/>
</dbReference>
<dbReference type="AlphaFoldDB" id="A0A8T0H7Y6"/>
<dbReference type="Pfam" id="PF01329">
    <property type="entry name" value="Pterin_4a"/>
    <property type="match status" value="1"/>
</dbReference>
<feature type="compositionally biased region" description="Basic and acidic residues" evidence="6">
    <location>
        <begin position="1"/>
        <end position="11"/>
    </location>
</feature>
<evidence type="ECO:0000256" key="3">
    <source>
        <dbReference type="ARBA" id="ARBA00013252"/>
    </source>
</evidence>
<evidence type="ECO:0000313" key="7">
    <source>
        <dbReference type="EMBL" id="KAG0566787.1"/>
    </source>
</evidence>
<protein>
    <recommendedName>
        <fullName evidence="3">4a-hydroxytetrahydrobiopterin dehydratase</fullName>
        <ecNumber evidence="3">4.2.1.96</ecNumber>
    </recommendedName>
    <alternativeName>
        <fullName evidence="5">4-alpha-hydroxy-tetrahydropterin dehydratase</fullName>
    </alternativeName>
</protein>
<keyword evidence="4" id="KW-0456">Lyase</keyword>
<dbReference type="InterPro" id="IPR036428">
    <property type="entry name" value="PCD_sf"/>
</dbReference>
<organism evidence="7 8">
    <name type="scientific">Ceratodon purpureus</name>
    <name type="common">Fire moss</name>
    <name type="synonym">Dicranum purpureum</name>
    <dbReference type="NCBI Taxonomy" id="3225"/>
    <lineage>
        <taxon>Eukaryota</taxon>
        <taxon>Viridiplantae</taxon>
        <taxon>Streptophyta</taxon>
        <taxon>Embryophyta</taxon>
        <taxon>Bryophyta</taxon>
        <taxon>Bryophytina</taxon>
        <taxon>Bryopsida</taxon>
        <taxon>Dicranidae</taxon>
        <taxon>Pseudoditrichales</taxon>
        <taxon>Ditrichaceae</taxon>
        <taxon>Ceratodon</taxon>
    </lineage>
</organism>
<dbReference type="GO" id="GO:0006729">
    <property type="term" value="P:tetrahydrobiopterin biosynthetic process"/>
    <property type="evidence" value="ECO:0007669"/>
    <property type="project" value="InterPro"/>
</dbReference>
<proteinExistence type="inferred from homology"/>
<name>A0A8T0H7Y6_CERPU</name>
<reference evidence="7" key="1">
    <citation type="submission" date="2020-06" db="EMBL/GenBank/DDBJ databases">
        <title>WGS assembly of Ceratodon purpureus strain R40.</title>
        <authorList>
            <person name="Carey S.B."/>
            <person name="Jenkins J."/>
            <person name="Shu S."/>
            <person name="Lovell J.T."/>
            <person name="Sreedasyam A."/>
            <person name="Maumus F."/>
            <person name="Tiley G.P."/>
            <person name="Fernandez-Pozo N."/>
            <person name="Barry K."/>
            <person name="Chen C."/>
            <person name="Wang M."/>
            <person name="Lipzen A."/>
            <person name="Daum C."/>
            <person name="Saski C.A."/>
            <person name="Payton A.C."/>
            <person name="Mcbreen J.C."/>
            <person name="Conrad R.E."/>
            <person name="Kollar L.M."/>
            <person name="Olsson S."/>
            <person name="Huttunen S."/>
            <person name="Landis J.B."/>
            <person name="Wickett N.J."/>
            <person name="Johnson M.G."/>
            <person name="Rensing S.A."/>
            <person name="Grimwood J."/>
            <person name="Schmutz J."/>
            <person name="Mcdaniel S.F."/>
        </authorList>
    </citation>
    <scope>NUCLEOTIDE SEQUENCE</scope>
    <source>
        <strain evidence="7">R40</strain>
    </source>
</reference>
<comment type="similarity">
    <text evidence="2">Belongs to the pterin-4-alpha-carbinolamine dehydratase family.</text>
</comment>
<comment type="caution">
    <text evidence="7">The sequence shown here is derived from an EMBL/GenBank/DDBJ whole genome shotgun (WGS) entry which is preliminary data.</text>
</comment>
<feature type="region of interest" description="Disordered" evidence="6">
    <location>
        <begin position="1"/>
        <end position="37"/>
    </location>
</feature>
<dbReference type="CDD" id="cd00488">
    <property type="entry name" value="PCD_DCoH"/>
    <property type="match status" value="1"/>
</dbReference>
<evidence type="ECO:0000256" key="1">
    <source>
        <dbReference type="ARBA" id="ARBA00001554"/>
    </source>
</evidence>
<accession>A0A8T0H7Y6</accession>
<evidence type="ECO:0000313" key="8">
    <source>
        <dbReference type="Proteomes" id="UP000822688"/>
    </source>
</evidence>
<dbReference type="InterPro" id="IPR001533">
    <property type="entry name" value="Pterin_deHydtase"/>
</dbReference>
<dbReference type="Proteomes" id="UP000822688">
    <property type="component" value="Chromosome 7"/>
</dbReference>
<evidence type="ECO:0000256" key="2">
    <source>
        <dbReference type="ARBA" id="ARBA00006472"/>
    </source>
</evidence>
<evidence type="ECO:0000256" key="5">
    <source>
        <dbReference type="ARBA" id="ARBA00030497"/>
    </source>
</evidence>
<dbReference type="PANTHER" id="PTHR12599:SF0">
    <property type="entry name" value="PTERIN-4-ALPHA-CARBINOLAMINE DEHYDRATASE"/>
    <property type="match status" value="1"/>
</dbReference>
<comment type="catalytic activity">
    <reaction evidence="1">
        <text>(4aS,6R)-4a-hydroxy-L-erythro-5,6,7,8-tetrahydrobiopterin = (6R)-L-erythro-6,7-dihydrobiopterin + H2O</text>
        <dbReference type="Rhea" id="RHEA:11920"/>
        <dbReference type="ChEBI" id="CHEBI:15377"/>
        <dbReference type="ChEBI" id="CHEBI:15642"/>
        <dbReference type="ChEBI" id="CHEBI:43120"/>
        <dbReference type="EC" id="4.2.1.96"/>
    </reaction>
</comment>
<dbReference type="SUPFAM" id="SSF55248">
    <property type="entry name" value="PCD-like"/>
    <property type="match status" value="1"/>
</dbReference>
<gene>
    <name evidence="7" type="ORF">KC19_7G087800</name>
</gene>
<dbReference type="EMBL" id="CM026428">
    <property type="protein sequence ID" value="KAG0566787.1"/>
    <property type="molecule type" value="Genomic_DNA"/>
</dbReference>
<sequence>MKKKVMRDINRPPDTVKTSRKGTSVRSELPRVGQAAQGLAPLQEQEFDALKHGQSKLFSDDDLQERLKFLSNWKLSPDRRSISRTFQARSFAEGINIFNAVAKLAEEYDHFPDLHIMDNRKVTVVLTGNQIQGLSSSDINMAERFNNIDIPYAETLKDFEHSPRLFEVERSEDSSQMQPMSGSVQPLGIFSQQQSPEAADNPQSRKSDKISFPERQHVTSLMERTGEDEVEAQEVNEKSAPALLHSLILIFAEAGPGGLAVQEAVRRIRKQGLPGLREKGKAAQVANVTRNHPDFVACDDVECFALRKSLLRSFQCGSLDPEEYADEKKMEATVLETYAASAAALELKLSSPKSTDVSQD</sequence>
<evidence type="ECO:0000256" key="6">
    <source>
        <dbReference type="SAM" id="MobiDB-lite"/>
    </source>
</evidence>
<evidence type="ECO:0000256" key="4">
    <source>
        <dbReference type="ARBA" id="ARBA00023239"/>
    </source>
</evidence>
<dbReference type="Gene3D" id="3.30.1360.20">
    <property type="entry name" value="Transcriptional coactivator/pterin dehydratase"/>
    <property type="match status" value="1"/>
</dbReference>
<feature type="region of interest" description="Disordered" evidence="6">
    <location>
        <begin position="192"/>
        <end position="216"/>
    </location>
</feature>
<feature type="compositionally biased region" description="Polar residues" evidence="6">
    <location>
        <begin position="192"/>
        <end position="202"/>
    </location>
</feature>
<dbReference type="EC" id="4.2.1.96" evidence="3"/>
<keyword evidence="8" id="KW-1185">Reference proteome</keyword>
<feature type="compositionally biased region" description="Basic and acidic residues" evidence="6">
    <location>
        <begin position="203"/>
        <end position="216"/>
    </location>
</feature>
<dbReference type="PANTHER" id="PTHR12599">
    <property type="entry name" value="PTERIN-4-ALPHA-CARBINOLAMINE DEHYDRATASE"/>
    <property type="match status" value="1"/>
</dbReference>